<proteinExistence type="predicted"/>
<dbReference type="STRING" id="1353952.A0A165EW37"/>
<evidence type="ECO:0000256" key="5">
    <source>
        <dbReference type="ARBA" id="ARBA00023136"/>
    </source>
</evidence>
<evidence type="ECO:0000256" key="7">
    <source>
        <dbReference type="SAM" id="SignalP"/>
    </source>
</evidence>
<evidence type="ECO:0000313" key="10">
    <source>
        <dbReference type="Proteomes" id="UP000076842"/>
    </source>
</evidence>
<evidence type="ECO:0000256" key="3">
    <source>
        <dbReference type="ARBA" id="ARBA00022729"/>
    </source>
</evidence>
<evidence type="ECO:0000256" key="4">
    <source>
        <dbReference type="ARBA" id="ARBA00022989"/>
    </source>
</evidence>
<evidence type="ECO:0000256" key="1">
    <source>
        <dbReference type="ARBA" id="ARBA00004167"/>
    </source>
</evidence>
<protein>
    <submittedName>
        <fullName evidence="9">WSC-domain-containing protein</fullName>
    </submittedName>
</protein>
<feature type="chain" id="PRO_5007857409" evidence="7">
    <location>
        <begin position="19"/>
        <end position="509"/>
    </location>
</feature>
<keyword evidence="4" id="KW-1133">Transmembrane helix</keyword>
<dbReference type="Proteomes" id="UP000076842">
    <property type="component" value="Unassembled WGS sequence"/>
</dbReference>
<evidence type="ECO:0000259" key="8">
    <source>
        <dbReference type="PROSITE" id="PS51212"/>
    </source>
</evidence>
<comment type="subcellular location">
    <subcellularLocation>
        <location evidence="1">Membrane</location>
        <topology evidence="1">Single-pass membrane protein</topology>
    </subcellularLocation>
</comment>
<feature type="domain" description="WSC" evidence="8">
    <location>
        <begin position="156"/>
        <end position="248"/>
    </location>
</feature>
<organism evidence="9 10">
    <name type="scientific">Calocera cornea HHB12733</name>
    <dbReference type="NCBI Taxonomy" id="1353952"/>
    <lineage>
        <taxon>Eukaryota</taxon>
        <taxon>Fungi</taxon>
        <taxon>Dikarya</taxon>
        <taxon>Basidiomycota</taxon>
        <taxon>Agaricomycotina</taxon>
        <taxon>Dacrymycetes</taxon>
        <taxon>Dacrymycetales</taxon>
        <taxon>Dacrymycetaceae</taxon>
        <taxon>Calocera</taxon>
    </lineage>
</organism>
<dbReference type="InterPro" id="IPR002889">
    <property type="entry name" value="WSC_carb-bd"/>
</dbReference>
<keyword evidence="2" id="KW-0812">Transmembrane</keyword>
<dbReference type="InParanoid" id="A0A165EW37"/>
<keyword evidence="5" id="KW-0472">Membrane</keyword>
<name>A0A165EW37_9BASI</name>
<feature type="domain" description="WSC" evidence="8">
    <location>
        <begin position="44"/>
        <end position="136"/>
    </location>
</feature>
<accession>A0A165EW37</accession>
<evidence type="ECO:0000256" key="2">
    <source>
        <dbReference type="ARBA" id="ARBA00022692"/>
    </source>
</evidence>
<evidence type="ECO:0000256" key="6">
    <source>
        <dbReference type="ARBA" id="ARBA00023180"/>
    </source>
</evidence>
<feature type="non-terminal residue" evidence="9">
    <location>
        <position position="509"/>
    </location>
</feature>
<dbReference type="AlphaFoldDB" id="A0A165EW37"/>
<dbReference type="Pfam" id="PF01822">
    <property type="entry name" value="WSC"/>
    <property type="match status" value="4"/>
</dbReference>
<keyword evidence="6" id="KW-0325">Glycoprotein</keyword>
<dbReference type="PANTHER" id="PTHR24269">
    <property type="entry name" value="KREMEN PROTEIN"/>
    <property type="match status" value="1"/>
</dbReference>
<dbReference type="SMART" id="SM00321">
    <property type="entry name" value="WSC"/>
    <property type="match status" value="4"/>
</dbReference>
<keyword evidence="10" id="KW-1185">Reference proteome</keyword>
<dbReference type="EMBL" id="KV423991">
    <property type="protein sequence ID" value="KZT55639.1"/>
    <property type="molecule type" value="Genomic_DNA"/>
</dbReference>
<dbReference type="PANTHER" id="PTHR24269:SF16">
    <property type="entry name" value="PROTEIN SLG1"/>
    <property type="match status" value="1"/>
</dbReference>
<gene>
    <name evidence="9" type="ORF">CALCODRAFT_436914</name>
</gene>
<dbReference type="OrthoDB" id="5985073at2759"/>
<keyword evidence="3 7" id="KW-0732">Signal</keyword>
<dbReference type="GO" id="GO:0005886">
    <property type="term" value="C:plasma membrane"/>
    <property type="evidence" value="ECO:0007669"/>
    <property type="project" value="TreeGrafter"/>
</dbReference>
<feature type="domain" description="WSC" evidence="8">
    <location>
        <begin position="277"/>
        <end position="369"/>
    </location>
</feature>
<feature type="signal peptide" evidence="7">
    <location>
        <begin position="1"/>
        <end position="18"/>
    </location>
</feature>
<feature type="domain" description="WSC" evidence="8">
    <location>
        <begin position="388"/>
        <end position="481"/>
    </location>
</feature>
<dbReference type="PROSITE" id="PS51212">
    <property type="entry name" value="WSC"/>
    <property type="match status" value="4"/>
</dbReference>
<sequence>MLSILLLSALSLSLGAYSLPQPTPTAPPIVRVAPALHARATTTVWSSVGCYSDAGSHALTATSLNYAGTDVEYCENWCQTRGFSLAGVRNGNQCACDNAIRNGNGVAAASACSLPCAGDSSETCGGGHYLNVYSARAIASTTTTTTATTTAAPSGSWSSAGCYSDAGSHALTATSLNYGGTDVEYCENWCQMRGFSIAGVRNGNQCACDNAIRNGNGPAAASACSLTCAGDSSEICGGGHYVNVYSFKTGTATTPTSTTMTTTSAPTTTAAPTGASTWSSVGCYTDGASHALTATSVNYGATDVEYCESWCQTRGYSVAGVKNGDQCFCDNAIRNNNAPAPTSSCTLACAGNNNEICGGGHFLNIYQYVATGATSTTTTTSASPSSTGWANLGCRVDSDSRALTGPMQQVSTNTVESCEQFCSSQGYIYAGVEYGSQCFCGNTLANGAGGTTASSDCNMACAGNSAETCGGSYRLNLYSHIGATASATSTTMTSTSSAATSTSSGSSTT</sequence>
<dbReference type="InterPro" id="IPR051836">
    <property type="entry name" value="Kremen_rcpt"/>
</dbReference>
<evidence type="ECO:0000313" key="9">
    <source>
        <dbReference type="EMBL" id="KZT55639.1"/>
    </source>
</evidence>
<reference evidence="9 10" key="1">
    <citation type="journal article" date="2016" name="Mol. Biol. Evol.">
        <title>Comparative Genomics of Early-Diverging Mushroom-Forming Fungi Provides Insights into the Origins of Lignocellulose Decay Capabilities.</title>
        <authorList>
            <person name="Nagy L.G."/>
            <person name="Riley R."/>
            <person name="Tritt A."/>
            <person name="Adam C."/>
            <person name="Daum C."/>
            <person name="Floudas D."/>
            <person name="Sun H."/>
            <person name="Yadav J.S."/>
            <person name="Pangilinan J."/>
            <person name="Larsson K.H."/>
            <person name="Matsuura K."/>
            <person name="Barry K."/>
            <person name="Labutti K."/>
            <person name="Kuo R."/>
            <person name="Ohm R.A."/>
            <person name="Bhattacharya S.S."/>
            <person name="Shirouzu T."/>
            <person name="Yoshinaga Y."/>
            <person name="Martin F.M."/>
            <person name="Grigoriev I.V."/>
            <person name="Hibbett D.S."/>
        </authorList>
    </citation>
    <scope>NUCLEOTIDE SEQUENCE [LARGE SCALE GENOMIC DNA]</scope>
    <source>
        <strain evidence="9 10">HHB12733</strain>
    </source>
</reference>